<comment type="caution">
    <text evidence="1">The sequence shown here is derived from an EMBL/GenBank/DDBJ whole genome shotgun (WGS) entry which is preliminary data.</text>
</comment>
<accession>A0ACB8Q562</accession>
<reference evidence="1" key="2">
    <citation type="journal article" date="2022" name="New Phytol.">
        <title>Evolutionary transition to the ectomycorrhizal habit in the genomes of a hyperdiverse lineage of mushroom-forming fungi.</title>
        <authorList>
            <person name="Looney B."/>
            <person name="Miyauchi S."/>
            <person name="Morin E."/>
            <person name="Drula E."/>
            <person name="Courty P.E."/>
            <person name="Kohler A."/>
            <person name="Kuo A."/>
            <person name="LaButti K."/>
            <person name="Pangilinan J."/>
            <person name="Lipzen A."/>
            <person name="Riley R."/>
            <person name="Andreopoulos W."/>
            <person name="He G."/>
            <person name="Johnson J."/>
            <person name="Nolan M."/>
            <person name="Tritt A."/>
            <person name="Barry K.W."/>
            <person name="Grigoriev I.V."/>
            <person name="Nagy L.G."/>
            <person name="Hibbett D."/>
            <person name="Henrissat B."/>
            <person name="Matheny P.B."/>
            <person name="Labbe J."/>
            <person name="Martin F.M."/>
        </authorList>
    </citation>
    <scope>NUCLEOTIDE SEQUENCE</scope>
    <source>
        <strain evidence="1">EC-137</strain>
    </source>
</reference>
<organism evidence="1 2">
    <name type="scientific">Vararia minispora EC-137</name>
    <dbReference type="NCBI Taxonomy" id="1314806"/>
    <lineage>
        <taxon>Eukaryota</taxon>
        <taxon>Fungi</taxon>
        <taxon>Dikarya</taxon>
        <taxon>Basidiomycota</taxon>
        <taxon>Agaricomycotina</taxon>
        <taxon>Agaricomycetes</taxon>
        <taxon>Russulales</taxon>
        <taxon>Lachnocladiaceae</taxon>
        <taxon>Vararia</taxon>
    </lineage>
</organism>
<dbReference type="Proteomes" id="UP000814128">
    <property type="component" value="Unassembled WGS sequence"/>
</dbReference>
<proteinExistence type="predicted"/>
<keyword evidence="2" id="KW-1185">Reference proteome</keyword>
<evidence type="ECO:0000313" key="1">
    <source>
        <dbReference type="EMBL" id="KAI0026718.1"/>
    </source>
</evidence>
<feature type="non-terminal residue" evidence="1">
    <location>
        <position position="1"/>
    </location>
</feature>
<sequence length="313" mass="32147">AALFHLLAHPSSPTDTPHRTALHLPHHTALLMPARISPFGTALKLVSVPSAGDGGGLPASTLVLNERSGVLKAVINARALTAARTAAGTVLATTLVHPPSSAAFSRLVIFGAGAQAQSHATLLAATYPSLSDIAFVVRSRASASRLPARTRTLLPGDAAEAAVARADIIVTATPATAPLFDSTGVKRGAHLILVGSWRPDMHEVSSALIKRAQPNGLIVDSREACAREAGELIGAGVRFEGCVEIGELVRGVDSRSGVVEADEERCGRVRGAEVTVVKSVGVGAQDVGIAGVVVAEAEERGVGTLVQNYDAEE</sequence>
<gene>
    <name evidence="1" type="ORF">K488DRAFT_64938</name>
</gene>
<name>A0ACB8Q562_9AGAM</name>
<evidence type="ECO:0000313" key="2">
    <source>
        <dbReference type="Proteomes" id="UP000814128"/>
    </source>
</evidence>
<reference evidence="1" key="1">
    <citation type="submission" date="2021-02" db="EMBL/GenBank/DDBJ databases">
        <authorList>
            <consortium name="DOE Joint Genome Institute"/>
            <person name="Ahrendt S."/>
            <person name="Looney B.P."/>
            <person name="Miyauchi S."/>
            <person name="Morin E."/>
            <person name="Drula E."/>
            <person name="Courty P.E."/>
            <person name="Chicoki N."/>
            <person name="Fauchery L."/>
            <person name="Kohler A."/>
            <person name="Kuo A."/>
            <person name="Labutti K."/>
            <person name="Pangilinan J."/>
            <person name="Lipzen A."/>
            <person name="Riley R."/>
            <person name="Andreopoulos W."/>
            <person name="He G."/>
            <person name="Johnson J."/>
            <person name="Barry K.W."/>
            <person name="Grigoriev I.V."/>
            <person name="Nagy L."/>
            <person name="Hibbett D."/>
            <person name="Henrissat B."/>
            <person name="Matheny P.B."/>
            <person name="Labbe J."/>
            <person name="Martin F."/>
        </authorList>
    </citation>
    <scope>NUCLEOTIDE SEQUENCE</scope>
    <source>
        <strain evidence="1">EC-137</strain>
    </source>
</reference>
<dbReference type="EMBL" id="MU274247">
    <property type="protein sequence ID" value="KAI0026718.1"/>
    <property type="molecule type" value="Genomic_DNA"/>
</dbReference>
<protein>
    <submittedName>
        <fullName evidence="1">Uncharacterized protein</fullName>
    </submittedName>
</protein>